<dbReference type="RefSeq" id="WP_108688196.1">
    <property type="nucleotide sequence ID" value="NZ_QCYK01000002.1"/>
</dbReference>
<dbReference type="GO" id="GO:0061025">
    <property type="term" value="P:membrane fusion"/>
    <property type="evidence" value="ECO:0007669"/>
    <property type="project" value="TreeGrafter"/>
</dbReference>
<evidence type="ECO:0000313" key="4">
    <source>
        <dbReference type="Proteomes" id="UP000244450"/>
    </source>
</evidence>
<dbReference type="AlphaFoldDB" id="A0A2T7BJA6"/>
<dbReference type="EMBL" id="QCYK01000002">
    <property type="protein sequence ID" value="PUZ26358.1"/>
    <property type="molecule type" value="Genomic_DNA"/>
</dbReference>
<feature type="compositionally biased region" description="Basic and acidic residues" evidence="2">
    <location>
        <begin position="23"/>
        <end position="37"/>
    </location>
</feature>
<protein>
    <submittedName>
        <fullName evidence="3">Uncharacterized protein</fullName>
    </submittedName>
</protein>
<evidence type="ECO:0000256" key="2">
    <source>
        <dbReference type="SAM" id="MobiDB-lite"/>
    </source>
</evidence>
<feature type="compositionally biased region" description="Polar residues" evidence="2">
    <location>
        <begin position="1"/>
        <end position="22"/>
    </location>
</feature>
<dbReference type="PANTHER" id="PTHR10013">
    <property type="entry name" value="GENERAL VESICULAR TRANSPORT FACTOR P115"/>
    <property type="match status" value="1"/>
</dbReference>
<accession>A0A2T7BJA6</accession>
<dbReference type="PANTHER" id="PTHR10013:SF0">
    <property type="entry name" value="GENERAL VESICULAR TRANSPORT FACTOR P115"/>
    <property type="match status" value="1"/>
</dbReference>
<proteinExistence type="predicted"/>
<dbReference type="GO" id="GO:0012507">
    <property type="term" value="C:ER to Golgi transport vesicle membrane"/>
    <property type="evidence" value="ECO:0007669"/>
    <property type="project" value="TreeGrafter"/>
</dbReference>
<comment type="caution">
    <text evidence="3">The sequence shown here is derived from an EMBL/GenBank/DDBJ whole genome shotgun (WGS) entry which is preliminary data.</text>
</comment>
<feature type="coiled-coil region" evidence="1">
    <location>
        <begin position="601"/>
        <end position="628"/>
    </location>
</feature>
<organism evidence="3 4">
    <name type="scientific">Chitinophaga parva</name>
    <dbReference type="NCBI Taxonomy" id="2169414"/>
    <lineage>
        <taxon>Bacteria</taxon>
        <taxon>Pseudomonadati</taxon>
        <taxon>Bacteroidota</taxon>
        <taxon>Chitinophagia</taxon>
        <taxon>Chitinophagales</taxon>
        <taxon>Chitinophagaceae</taxon>
        <taxon>Chitinophaga</taxon>
    </lineage>
</organism>
<dbReference type="InterPro" id="IPR024095">
    <property type="entry name" value="Vesicle_P115"/>
</dbReference>
<sequence>MADNSQQKIILSVDTGNSQQNIDDVKQSADSLKDSLDKVNNTKPGDAGATSFKNFRQAIREANNEAQQLLKTQGQNSDGYKEAAKRVAELKDQQDEYNQSIEAFNPDNKLQALGSLAKGATGAIQGVAGAFTALGVDSKTAEESIARLQGLMAFSGALNSLDDIKNSYKNLIAVLGLTTTATEGLTVAEQAAGVALKSIGIGLIVAAVAYLVSNFDELKETVLKLIPGLNNAGDTFNKIKAVVIGVGNAVIQYTIAPLKSAIDLIHGDFKKAQDDFVNGFNLIGNAQQGYLDARAKQAKQAEIDLTAERVKGLEYGLKQYKEGSQEYITIQKELDKQRLIATQDNEEERLKATQDIQTRQNQERIKAQDEADKKAEEARKKADEAAKAAREKAAQERKAAMDEIAKDLADADKAIFSNSASQRDQDLKELEFDYQKRLDLFNKNGQDTTRLTEAYKYQEAEINKKYDDQINDFIQKAKDKTTNVSQQKRDEINKSFDDMLKNATEKEKEAIEQLRLDQLNSTDTEETLHTATVNANVNVIKTTTENTADKKDDPQTAFDKKKAVLDAQVQAENASYQEELNLQQGNQEQIELLTANHEAKLTEITNQQTEARKELATAEADHKRKELDLAANDLNAFSDLAGKQTATGKALSVASATISTYEAGTKAYLDGLEVGGPYGIVLGIASAAAAVAAGISNVKKILSVKVPGTSDSVSAPSLSATSISSISAPSISAASLNQTTTANVNVTNLKDMQIKAYVTQKDLKETNDRIDYQNKISTF</sequence>
<feature type="compositionally biased region" description="Basic and acidic residues" evidence="2">
    <location>
        <begin position="361"/>
        <end position="396"/>
    </location>
</feature>
<dbReference type="Proteomes" id="UP000244450">
    <property type="component" value="Unassembled WGS sequence"/>
</dbReference>
<feature type="region of interest" description="Disordered" evidence="2">
    <location>
        <begin position="1"/>
        <end position="50"/>
    </location>
</feature>
<keyword evidence="4" id="KW-1185">Reference proteome</keyword>
<dbReference type="OrthoDB" id="786948at2"/>
<evidence type="ECO:0000313" key="3">
    <source>
        <dbReference type="EMBL" id="PUZ26358.1"/>
    </source>
</evidence>
<keyword evidence="1" id="KW-0175">Coiled coil</keyword>
<feature type="region of interest" description="Disordered" evidence="2">
    <location>
        <begin position="346"/>
        <end position="396"/>
    </location>
</feature>
<dbReference type="GO" id="GO:0006886">
    <property type="term" value="P:intracellular protein transport"/>
    <property type="evidence" value="ECO:0007669"/>
    <property type="project" value="TreeGrafter"/>
</dbReference>
<reference evidence="3 4" key="1">
    <citation type="submission" date="2018-04" db="EMBL/GenBank/DDBJ databases">
        <title>Chitinophaga fuyangensis sp. nov., isolated from soil in a chemical factory.</title>
        <authorList>
            <person name="Chen K."/>
        </authorList>
    </citation>
    <scope>NUCLEOTIDE SEQUENCE [LARGE SCALE GENOMIC DNA]</scope>
    <source>
        <strain evidence="3 4">LY-1</strain>
    </source>
</reference>
<gene>
    <name evidence="3" type="ORF">DCC81_19250</name>
</gene>
<name>A0A2T7BJA6_9BACT</name>
<evidence type="ECO:0000256" key="1">
    <source>
        <dbReference type="SAM" id="Coils"/>
    </source>
</evidence>
<dbReference type="GO" id="GO:0006888">
    <property type="term" value="P:endoplasmic reticulum to Golgi vesicle-mediated transport"/>
    <property type="evidence" value="ECO:0007669"/>
    <property type="project" value="TreeGrafter"/>
</dbReference>